<sequence>MIWEGAGGVIWEGAGGMIDDEVAAVLAGPLMILVSTRDPAGRATIGRGSGILRDKGNGLAVLMSRSLWPGAASGAVDGGPIAVTCARPHDYRTYQIKGMITAVAPAGPADAAEGTAYVARMLGVMGALGVSRLQLSQTLTDRDLLRIDIQPREVFDQTPGPTAGRPLGAANTPRDAQP</sequence>
<dbReference type="KEGG" id="tmo:TMO_c0690"/>
<organism evidence="2 3">
    <name type="scientific">Tistrella mobilis (strain KA081020-065)</name>
    <dbReference type="NCBI Taxonomy" id="1110502"/>
    <lineage>
        <taxon>Bacteria</taxon>
        <taxon>Pseudomonadati</taxon>
        <taxon>Pseudomonadota</taxon>
        <taxon>Alphaproteobacteria</taxon>
        <taxon>Geminicoccales</taxon>
        <taxon>Geminicoccaceae</taxon>
        <taxon>Tistrella</taxon>
    </lineage>
</organism>
<dbReference type="PATRIC" id="fig|1110502.3.peg.5566"/>
<feature type="region of interest" description="Disordered" evidence="1">
    <location>
        <begin position="152"/>
        <end position="178"/>
    </location>
</feature>
<dbReference type="Proteomes" id="UP000005258">
    <property type="component" value="Plasmid pTM3"/>
</dbReference>
<keyword evidence="3" id="KW-1185">Reference proteome</keyword>
<dbReference type="AlphaFoldDB" id="I3TX12"/>
<keyword evidence="2" id="KW-0614">Plasmid</keyword>
<proteinExistence type="predicted"/>
<protein>
    <recommendedName>
        <fullName evidence="4">Pyridoxamine 5'-phosphate oxidase putative domain-containing protein</fullName>
    </recommendedName>
</protein>
<accession>I3TX12</accession>
<dbReference type="EMBL" id="CP003239">
    <property type="protein sequence ID" value="AFK57300.1"/>
    <property type="molecule type" value="Genomic_DNA"/>
</dbReference>
<geneLocation type="plasmid" evidence="2 3">
    <name>pTM3</name>
</geneLocation>
<evidence type="ECO:0008006" key="4">
    <source>
        <dbReference type="Google" id="ProtNLM"/>
    </source>
</evidence>
<evidence type="ECO:0000256" key="1">
    <source>
        <dbReference type="SAM" id="MobiDB-lite"/>
    </source>
</evidence>
<name>I3TX12_TISMK</name>
<evidence type="ECO:0000313" key="3">
    <source>
        <dbReference type="Proteomes" id="UP000005258"/>
    </source>
</evidence>
<evidence type="ECO:0000313" key="2">
    <source>
        <dbReference type="EMBL" id="AFK57300.1"/>
    </source>
</evidence>
<gene>
    <name evidence="2" type="ordered locus">TMO_c0690</name>
</gene>
<dbReference type="Gene3D" id="2.30.110.10">
    <property type="entry name" value="Electron Transport, Fmn-binding Protein, Chain A"/>
    <property type="match status" value="1"/>
</dbReference>
<dbReference type="HOGENOM" id="CLU_114954_0_0_5"/>
<dbReference type="InterPro" id="IPR012349">
    <property type="entry name" value="Split_barrel_FMN-bd"/>
</dbReference>
<reference evidence="2 3" key="1">
    <citation type="journal article" date="2012" name="J. Am. Chem. Soc.">
        <title>Bacterial biosynthesis and maturation of the didemnin anti-cancer agents.</title>
        <authorList>
            <person name="Xu Y."/>
            <person name="Kersten R.D."/>
            <person name="Nam S.J."/>
            <person name="Lu L."/>
            <person name="Al-Suwailem A.M."/>
            <person name="Zheng H."/>
            <person name="Fenical W."/>
            <person name="Dorrestein P.C."/>
            <person name="Moore B.S."/>
            <person name="Qian P.Y."/>
        </authorList>
    </citation>
    <scope>NUCLEOTIDE SEQUENCE [LARGE SCALE GENOMIC DNA]</scope>
    <source>
        <strain evidence="2 3">KA081020-065</strain>
    </source>
</reference>